<dbReference type="Gene3D" id="1.10.443.10">
    <property type="entry name" value="Intergrase catalytic core"/>
    <property type="match status" value="1"/>
</dbReference>
<dbReference type="SUPFAM" id="SSF56349">
    <property type="entry name" value="DNA breaking-rejoining enzymes"/>
    <property type="match status" value="1"/>
</dbReference>
<dbReference type="GO" id="GO:0003677">
    <property type="term" value="F:DNA binding"/>
    <property type="evidence" value="ECO:0007669"/>
    <property type="project" value="InterPro"/>
</dbReference>
<feature type="region of interest" description="Disordered" evidence="2">
    <location>
        <begin position="215"/>
        <end position="236"/>
    </location>
</feature>
<accession>A0AA37HMW7</accession>
<evidence type="ECO:0000259" key="3">
    <source>
        <dbReference type="PROSITE" id="PS51898"/>
    </source>
</evidence>
<organism evidence="4 5">
    <name type="scientific">Methylobacterium gregans</name>
    <dbReference type="NCBI Taxonomy" id="374424"/>
    <lineage>
        <taxon>Bacteria</taxon>
        <taxon>Pseudomonadati</taxon>
        <taxon>Pseudomonadota</taxon>
        <taxon>Alphaproteobacteria</taxon>
        <taxon>Hyphomicrobiales</taxon>
        <taxon>Methylobacteriaceae</taxon>
        <taxon>Methylobacterium</taxon>
    </lineage>
</organism>
<proteinExistence type="predicted"/>
<reference evidence="4" key="2">
    <citation type="submission" date="2021-08" db="EMBL/GenBank/DDBJ databases">
        <authorList>
            <person name="Tani A."/>
            <person name="Ola A."/>
            <person name="Ogura Y."/>
            <person name="Katsura K."/>
            <person name="Hayashi T."/>
        </authorList>
    </citation>
    <scope>NUCLEOTIDE SEQUENCE</scope>
    <source>
        <strain evidence="4">NBRC 103626</strain>
    </source>
</reference>
<keyword evidence="1" id="KW-0233">DNA recombination</keyword>
<evidence type="ECO:0000256" key="2">
    <source>
        <dbReference type="SAM" id="MobiDB-lite"/>
    </source>
</evidence>
<feature type="domain" description="Tyr recombinase" evidence="3">
    <location>
        <begin position="381"/>
        <end position="585"/>
    </location>
</feature>
<evidence type="ECO:0000313" key="5">
    <source>
        <dbReference type="Proteomes" id="UP001055108"/>
    </source>
</evidence>
<dbReference type="InterPro" id="IPR002104">
    <property type="entry name" value="Integrase_catalytic"/>
</dbReference>
<dbReference type="InterPro" id="IPR013762">
    <property type="entry name" value="Integrase-like_cat_sf"/>
</dbReference>
<comment type="caution">
    <text evidence="4">The sequence shown here is derived from an EMBL/GenBank/DDBJ whole genome shotgun (WGS) entry which is preliminary data.</text>
</comment>
<reference evidence="4" key="1">
    <citation type="journal article" date="2016" name="Front. Microbiol.">
        <title>Genome Sequence of the Piezophilic, Mesophilic Sulfate-Reducing Bacterium Desulfovibrio indicus J2T.</title>
        <authorList>
            <person name="Cao J."/>
            <person name="Maignien L."/>
            <person name="Shao Z."/>
            <person name="Alain K."/>
            <person name="Jebbar M."/>
        </authorList>
    </citation>
    <scope>NUCLEOTIDE SEQUENCE</scope>
    <source>
        <strain evidence="4">NBRC 103626</strain>
    </source>
</reference>
<dbReference type="EMBL" id="BPQM01000034">
    <property type="protein sequence ID" value="GJD78505.1"/>
    <property type="molecule type" value="Genomic_DNA"/>
</dbReference>
<dbReference type="GO" id="GO:0015074">
    <property type="term" value="P:DNA integration"/>
    <property type="evidence" value="ECO:0007669"/>
    <property type="project" value="InterPro"/>
</dbReference>
<dbReference type="InterPro" id="IPR011010">
    <property type="entry name" value="DNA_brk_join_enz"/>
</dbReference>
<keyword evidence="5" id="KW-1185">Reference proteome</keyword>
<sequence length="639" mass="71757">MVHIAGPHRGIGVRHGHYLQKRGDRYRFRARLPAGIAPFALPGEIVVNLNTNSRPLAIKRARALRVALDPLLTNLALTLDRSEADRLVRGWIDRHAQEWEVNIAATGGLAYFTKAEGEVMGPAQSREMDDLMRVVGDMFVRPRLKATIQAALSGRCPDASQDLEPIVADAMEDIAPEIARDSPDGHFLARTIMRGLATLMDERAEAECGSLTPVPRYSAPRRSEKQATPLPSTPFLSRWPEFETAKRNDGRWKSDTASNAASSRKLFLALIGDKPASAVKRQDASEWRALLFRVPRLYDKARTWRDMSVREIIQAADAQDAEGGPSGKALARLKLATVDKHFGNLQEYWDWLHTNGHVPPGEKNPFEGFIQSKPKGRHARHERDAWPQEMVEKLFTSPVFSGCKNLQRRTVAGLTIYRDARFWVPLWGRLTGAREDEICSRVVGDIEFVAGIAVLRIRASKTVESPRDLPVPEALLRMGFLEHRYYGRDPQEPLFPELIPQGPGKRRSAAFSGWFTYYRMRTGSYKELVDFHSFRHNVSTDLQNMPGLNMGWADEITGHDSPIRASERQRYAKGVFMSHLKATLDRIDIGVELSHLDYFGPRGLAAPGAAEQRAGFVALAERDMQLKATRAARAKKARR</sequence>
<evidence type="ECO:0000313" key="4">
    <source>
        <dbReference type="EMBL" id="GJD78505.1"/>
    </source>
</evidence>
<dbReference type="Proteomes" id="UP001055108">
    <property type="component" value="Unassembled WGS sequence"/>
</dbReference>
<name>A0AA37HMW7_9HYPH</name>
<dbReference type="PROSITE" id="PS51898">
    <property type="entry name" value="TYR_RECOMBINASE"/>
    <property type="match status" value="1"/>
</dbReference>
<protein>
    <recommendedName>
        <fullName evidence="3">Tyr recombinase domain-containing protein</fullName>
    </recommendedName>
</protein>
<gene>
    <name evidence="4" type="ORF">NBEOAGPD_1721</name>
</gene>
<evidence type="ECO:0000256" key="1">
    <source>
        <dbReference type="ARBA" id="ARBA00023172"/>
    </source>
</evidence>
<dbReference type="AlphaFoldDB" id="A0AA37HMW7"/>
<dbReference type="GO" id="GO:0006310">
    <property type="term" value="P:DNA recombination"/>
    <property type="evidence" value="ECO:0007669"/>
    <property type="project" value="UniProtKB-KW"/>
</dbReference>